<protein>
    <recommendedName>
        <fullName evidence="11">Phosphoribosyl-AMP cyclohydrolase</fullName>
        <shortName evidence="11">PRA-CH</shortName>
        <ecNumber evidence="11">3.5.4.19</ecNumber>
    </recommendedName>
</protein>
<comment type="subunit">
    <text evidence="11">Homodimer.</text>
</comment>
<evidence type="ECO:0000256" key="1">
    <source>
        <dbReference type="ARBA" id="ARBA00000024"/>
    </source>
</evidence>
<organism evidence="13 15">
    <name type="scientific">Fibrobacter intestinalis</name>
    <dbReference type="NCBI Taxonomy" id="28122"/>
    <lineage>
        <taxon>Bacteria</taxon>
        <taxon>Pseudomonadati</taxon>
        <taxon>Fibrobacterota</taxon>
        <taxon>Fibrobacteria</taxon>
        <taxon>Fibrobacterales</taxon>
        <taxon>Fibrobacteraceae</taxon>
        <taxon>Fibrobacter</taxon>
    </lineage>
</organism>
<keyword evidence="11" id="KW-0862">Zinc</keyword>
<dbReference type="GO" id="GO:0004636">
    <property type="term" value="F:phosphoribosyl-ATP diphosphatase activity"/>
    <property type="evidence" value="ECO:0007669"/>
    <property type="project" value="UniProtKB-EC"/>
</dbReference>
<comment type="subcellular location">
    <subcellularLocation>
        <location evidence="11">Cytoplasm</location>
    </subcellularLocation>
</comment>
<evidence type="ECO:0000313" key="15">
    <source>
        <dbReference type="Proteomes" id="UP000184275"/>
    </source>
</evidence>
<keyword evidence="7 11" id="KW-0963">Cytoplasm</keyword>
<gene>
    <name evidence="11" type="primary">hisI</name>
    <name evidence="14" type="ORF">SAMN02745108_00631</name>
    <name evidence="13" type="ORF">SAMN05720469_12242</name>
</gene>
<dbReference type="NCBIfam" id="NF000768">
    <property type="entry name" value="PRK00051.1"/>
    <property type="match status" value="1"/>
</dbReference>
<comment type="catalytic activity">
    <reaction evidence="2">
        <text>1-(5-phospho-beta-D-ribosyl)-ATP + H2O = 1-(5-phospho-beta-D-ribosyl)-5'-AMP + diphosphate + H(+)</text>
        <dbReference type="Rhea" id="RHEA:22828"/>
        <dbReference type="ChEBI" id="CHEBI:15377"/>
        <dbReference type="ChEBI" id="CHEBI:15378"/>
        <dbReference type="ChEBI" id="CHEBI:33019"/>
        <dbReference type="ChEBI" id="CHEBI:59457"/>
        <dbReference type="ChEBI" id="CHEBI:73183"/>
        <dbReference type="EC" id="3.6.1.31"/>
    </reaction>
</comment>
<evidence type="ECO:0000256" key="4">
    <source>
        <dbReference type="ARBA" id="ARBA00005204"/>
    </source>
</evidence>
<evidence type="ECO:0000259" key="12">
    <source>
        <dbReference type="Pfam" id="PF01502"/>
    </source>
</evidence>
<dbReference type="InterPro" id="IPR026660">
    <property type="entry name" value="PRA-CH"/>
</dbReference>
<feature type="domain" description="Phosphoribosyl-AMP cyclohydrolase" evidence="12">
    <location>
        <begin position="36"/>
        <end position="111"/>
    </location>
</feature>
<dbReference type="EMBL" id="FUWU01000007">
    <property type="protein sequence ID" value="SJZ45793.1"/>
    <property type="molecule type" value="Genomic_DNA"/>
</dbReference>
<sequence length="116" mass="13541">MQTEEILKEVKYEVQFGDKFLIPAIVQDADKHDVLMMAWMDKEALRRTIECGEMVFWSRSRKEYWHKGDTSGNVMTVIDWALDCDSDALLFRVRMKGPQVACHTGSRTCFFKKAEN</sequence>
<comment type="cofactor">
    <cofactor evidence="11">
        <name>Mg(2+)</name>
        <dbReference type="ChEBI" id="CHEBI:18420"/>
    </cofactor>
    <text evidence="11">Binds 1 Mg(2+) ion per subunit.</text>
</comment>
<dbReference type="Gene3D" id="3.10.20.810">
    <property type="entry name" value="Phosphoribosyl-AMP cyclohydrolase"/>
    <property type="match status" value="1"/>
</dbReference>
<evidence type="ECO:0000256" key="11">
    <source>
        <dbReference type="HAMAP-Rule" id="MF_01021"/>
    </source>
</evidence>
<dbReference type="InterPro" id="IPR002496">
    <property type="entry name" value="PRib_AMP_CycHydrolase_dom"/>
</dbReference>
<accession>A0A1M6W762</accession>
<evidence type="ECO:0000256" key="5">
    <source>
        <dbReference type="ARBA" id="ARBA00007731"/>
    </source>
</evidence>
<comment type="similarity">
    <text evidence="11">Belongs to the PRA-CH family.</text>
</comment>
<feature type="binding site" evidence="11">
    <location>
        <position position="85"/>
    </location>
    <ligand>
        <name>Mg(2+)</name>
        <dbReference type="ChEBI" id="CHEBI:18420"/>
    </ligand>
</feature>
<comment type="pathway">
    <text evidence="3 11">Amino-acid biosynthesis; L-histidine biosynthesis; L-histidine from 5-phospho-alpha-D-ribose 1-diphosphate: step 3/9.</text>
</comment>
<dbReference type="FunFam" id="3.10.20.810:FF:000001">
    <property type="entry name" value="Histidine biosynthesis bifunctional protein HisIE"/>
    <property type="match status" value="1"/>
</dbReference>
<dbReference type="UniPathway" id="UPA00031">
    <property type="reaction ID" value="UER00008"/>
</dbReference>
<evidence type="ECO:0000256" key="8">
    <source>
        <dbReference type="ARBA" id="ARBA00022605"/>
    </source>
</evidence>
<keyword evidence="15" id="KW-1185">Reference proteome</keyword>
<evidence type="ECO:0000256" key="2">
    <source>
        <dbReference type="ARBA" id="ARBA00001460"/>
    </source>
</evidence>
<evidence type="ECO:0000313" key="13">
    <source>
        <dbReference type="EMBL" id="SHK89614.1"/>
    </source>
</evidence>
<dbReference type="GO" id="GO:0000105">
    <property type="term" value="P:L-histidine biosynthetic process"/>
    <property type="evidence" value="ECO:0007669"/>
    <property type="project" value="UniProtKB-UniRule"/>
</dbReference>
<dbReference type="PANTHER" id="PTHR42945:SF1">
    <property type="entry name" value="HISTIDINE BIOSYNTHESIS BIFUNCTIONAL PROTEIN HIS7"/>
    <property type="match status" value="1"/>
</dbReference>
<comment type="function">
    <text evidence="11">Catalyzes the hydrolysis of the adenine ring of phosphoribosyl-AMP.</text>
</comment>
<dbReference type="STRING" id="28122.SAMN02745108_00631"/>
<dbReference type="Proteomes" id="UP000184275">
    <property type="component" value="Unassembled WGS sequence"/>
</dbReference>
<evidence type="ECO:0000256" key="9">
    <source>
        <dbReference type="ARBA" id="ARBA00022801"/>
    </source>
</evidence>
<evidence type="ECO:0000256" key="7">
    <source>
        <dbReference type="ARBA" id="ARBA00022490"/>
    </source>
</evidence>
<dbReference type="GO" id="GO:0005737">
    <property type="term" value="C:cytoplasm"/>
    <property type="evidence" value="ECO:0007669"/>
    <property type="project" value="UniProtKB-SubCell"/>
</dbReference>
<evidence type="ECO:0000313" key="16">
    <source>
        <dbReference type="Proteomes" id="UP000190449"/>
    </source>
</evidence>
<reference evidence="14 16" key="3">
    <citation type="submission" date="2017-02" db="EMBL/GenBank/DDBJ databases">
        <authorList>
            <person name="Peterson S.W."/>
        </authorList>
    </citation>
    <scope>NUCLEOTIDE SEQUENCE [LARGE SCALE GENOMIC DNA]</scope>
    <source>
        <strain evidence="14 16">ATCC 43854</strain>
    </source>
</reference>
<keyword evidence="8 11" id="KW-0028">Amino-acid biosynthesis</keyword>
<keyword evidence="11" id="KW-0479">Metal-binding</keyword>
<evidence type="ECO:0000256" key="3">
    <source>
        <dbReference type="ARBA" id="ARBA00005169"/>
    </source>
</evidence>
<reference evidence="15" key="2">
    <citation type="submission" date="2016-11" db="EMBL/GenBank/DDBJ databases">
        <authorList>
            <person name="Varghese N."/>
            <person name="Submissions S."/>
        </authorList>
    </citation>
    <scope>NUCLEOTIDE SEQUENCE [LARGE SCALE GENOMIC DNA]</scope>
    <source>
        <strain evidence="15">UWOS</strain>
    </source>
</reference>
<evidence type="ECO:0000256" key="6">
    <source>
        <dbReference type="ARBA" id="ARBA00008299"/>
    </source>
</evidence>
<accession>A0A1T4KTU8</accession>
<dbReference type="Proteomes" id="UP000190449">
    <property type="component" value="Unassembled WGS sequence"/>
</dbReference>
<dbReference type="PANTHER" id="PTHR42945">
    <property type="entry name" value="HISTIDINE BIOSYNTHESIS BIFUNCTIONAL PROTEIN"/>
    <property type="match status" value="1"/>
</dbReference>
<evidence type="ECO:0000313" key="14">
    <source>
        <dbReference type="EMBL" id="SJZ45793.1"/>
    </source>
</evidence>
<feature type="binding site" evidence="11">
    <location>
        <position position="102"/>
    </location>
    <ligand>
        <name>Zn(2+)</name>
        <dbReference type="ChEBI" id="CHEBI:29105"/>
        <note>ligand shared between dimeric partners</note>
    </ligand>
</feature>
<reference evidence="13" key="1">
    <citation type="submission" date="2016-11" db="EMBL/GenBank/DDBJ databases">
        <authorList>
            <person name="Jaros S."/>
            <person name="Januszkiewicz K."/>
            <person name="Wedrychowicz H."/>
        </authorList>
    </citation>
    <scope>NUCLEOTIDE SEQUENCE [LARGE SCALE GENOMIC DNA]</scope>
    <source>
        <strain evidence="13">UWOS</strain>
    </source>
</reference>
<feature type="binding site" evidence="11">
    <location>
        <position position="83"/>
    </location>
    <ligand>
        <name>Mg(2+)</name>
        <dbReference type="ChEBI" id="CHEBI:18420"/>
    </ligand>
</feature>
<feature type="binding site" evidence="11">
    <location>
        <position position="109"/>
    </location>
    <ligand>
        <name>Zn(2+)</name>
        <dbReference type="ChEBI" id="CHEBI:29105"/>
        <note>ligand shared between dimeric partners</note>
    </ligand>
</feature>
<dbReference type="GO" id="GO:0004635">
    <property type="term" value="F:phosphoribosyl-AMP cyclohydrolase activity"/>
    <property type="evidence" value="ECO:0007669"/>
    <property type="project" value="UniProtKB-UniRule"/>
</dbReference>
<keyword evidence="11" id="KW-0460">Magnesium</keyword>
<dbReference type="RefSeq" id="WP_073305087.1">
    <property type="nucleotide sequence ID" value="NZ_FRAW01000022.1"/>
</dbReference>
<dbReference type="EC" id="3.5.4.19" evidence="11"/>
<comment type="pathway">
    <text evidence="4">Amino-acid biosynthesis; L-histidine biosynthesis; L-histidine from 5-phospho-alpha-D-ribose 1-diphosphate: step 2/9.</text>
</comment>
<name>A0A1M6W762_9BACT</name>
<evidence type="ECO:0000256" key="10">
    <source>
        <dbReference type="ARBA" id="ARBA00023102"/>
    </source>
</evidence>
<dbReference type="GO" id="GO:0008270">
    <property type="term" value="F:zinc ion binding"/>
    <property type="evidence" value="ECO:0007669"/>
    <property type="project" value="UniProtKB-UniRule"/>
</dbReference>
<dbReference type="AlphaFoldDB" id="A0A1M6W762"/>
<dbReference type="InterPro" id="IPR038019">
    <property type="entry name" value="PRib_AMP_CycHydrolase_sf"/>
</dbReference>
<comment type="similarity">
    <text evidence="5">In the C-terminal section; belongs to the PRA-PH family.</text>
</comment>
<feature type="binding site" evidence="11">
    <location>
        <position position="87"/>
    </location>
    <ligand>
        <name>Mg(2+)</name>
        <dbReference type="ChEBI" id="CHEBI:18420"/>
    </ligand>
</feature>
<feature type="binding site" evidence="11">
    <location>
        <position position="84"/>
    </location>
    <ligand>
        <name>Zn(2+)</name>
        <dbReference type="ChEBI" id="CHEBI:29105"/>
        <note>ligand shared between dimeric partners</note>
    </ligand>
</feature>
<proteinExistence type="inferred from homology"/>
<dbReference type="SUPFAM" id="SSF141734">
    <property type="entry name" value="HisI-like"/>
    <property type="match status" value="1"/>
</dbReference>
<dbReference type="EMBL" id="FRAW01000022">
    <property type="protein sequence ID" value="SHK89614.1"/>
    <property type="molecule type" value="Genomic_DNA"/>
</dbReference>
<dbReference type="HAMAP" id="MF_01021">
    <property type="entry name" value="HisI"/>
    <property type="match status" value="1"/>
</dbReference>
<keyword evidence="10 11" id="KW-0368">Histidine biosynthesis</keyword>
<dbReference type="Pfam" id="PF01502">
    <property type="entry name" value="PRA-CH"/>
    <property type="match status" value="1"/>
</dbReference>
<comment type="similarity">
    <text evidence="6">In the N-terminal section; belongs to the PRA-CH family.</text>
</comment>
<comment type="cofactor">
    <cofactor evidence="11">
        <name>Zn(2+)</name>
        <dbReference type="ChEBI" id="CHEBI:29105"/>
    </cofactor>
    <text evidence="11">Binds 1 zinc ion per subunit.</text>
</comment>
<keyword evidence="9 11" id="KW-0378">Hydrolase</keyword>
<dbReference type="GO" id="GO:0000287">
    <property type="term" value="F:magnesium ion binding"/>
    <property type="evidence" value="ECO:0007669"/>
    <property type="project" value="UniProtKB-UniRule"/>
</dbReference>
<comment type="catalytic activity">
    <reaction evidence="1 11">
        <text>1-(5-phospho-beta-D-ribosyl)-5'-AMP + H2O = 1-(5-phospho-beta-D-ribosyl)-5-[(5-phospho-beta-D-ribosylamino)methylideneamino]imidazole-4-carboxamide</text>
        <dbReference type="Rhea" id="RHEA:20049"/>
        <dbReference type="ChEBI" id="CHEBI:15377"/>
        <dbReference type="ChEBI" id="CHEBI:58435"/>
        <dbReference type="ChEBI" id="CHEBI:59457"/>
        <dbReference type="EC" id="3.5.4.19"/>
    </reaction>
</comment>